<dbReference type="EMBL" id="SGXD01000001">
    <property type="protein sequence ID" value="RZS91373.1"/>
    <property type="molecule type" value="Genomic_DNA"/>
</dbReference>
<sequence>MSTEPLLQRVFVSTGSRHLLVDAPVATAPPELWQVPPAPAAAYAARVALLRSGPVSAVAAAAAGDGWAHPLPWPGSTVADDIRTGRGLPDAEVLRALGALLAGVPDHLPTGDTEPPALVRVRARARELPGDLVGPVRDALELLADSARTAVHGQPALGHLVVPASGEPARQAVLTWWVGGTSAPAGWDLGHLLGDLLELAMLVAPGAPGTAAGLLAGSRAVVAGHGGTPPWYQVEAAALLKVVDHRLRLATLLGADSAPVRAADAVAATLLDSPLLASLRPTPSPDDPLEP</sequence>
<evidence type="ECO:0000313" key="2">
    <source>
        <dbReference type="Proteomes" id="UP000293638"/>
    </source>
</evidence>
<gene>
    <name evidence="1" type="ORF">EV189_0614</name>
</gene>
<keyword evidence="2" id="KW-1185">Reference proteome</keyword>
<accession>A0A4Q7NVS2</accession>
<dbReference type="RefSeq" id="WP_130491451.1">
    <property type="nucleotide sequence ID" value="NZ_SGXD01000001.1"/>
</dbReference>
<protein>
    <submittedName>
        <fullName evidence="1">Uncharacterized protein</fullName>
    </submittedName>
</protein>
<dbReference type="AlphaFoldDB" id="A0A4Q7NVS2"/>
<proteinExistence type="predicted"/>
<comment type="caution">
    <text evidence="1">The sequence shown here is derived from an EMBL/GenBank/DDBJ whole genome shotgun (WGS) entry which is preliminary data.</text>
</comment>
<evidence type="ECO:0000313" key="1">
    <source>
        <dbReference type="EMBL" id="RZS91373.1"/>
    </source>
</evidence>
<name>A0A4Q7NVS2_9ACTN</name>
<organism evidence="1 2">
    <name type="scientific">Motilibacter rhizosphaerae</name>
    <dbReference type="NCBI Taxonomy" id="598652"/>
    <lineage>
        <taxon>Bacteria</taxon>
        <taxon>Bacillati</taxon>
        <taxon>Actinomycetota</taxon>
        <taxon>Actinomycetes</taxon>
        <taxon>Motilibacterales</taxon>
        <taxon>Motilibacteraceae</taxon>
        <taxon>Motilibacter</taxon>
    </lineage>
</organism>
<dbReference type="Proteomes" id="UP000293638">
    <property type="component" value="Unassembled WGS sequence"/>
</dbReference>
<reference evidence="1 2" key="1">
    <citation type="submission" date="2019-02" db="EMBL/GenBank/DDBJ databases">
        <title>Genomic Encyclopedia of Type Strains, Phase IV (KMG-IV): sequencing the most valuable type-strain genomes for metagenomic binning, comparative biology and taxonomic classification.</title>
        <authorList>
            <person name="Goeker M."/>
        </authorList>
    </citation>
    <scope>NUCLEOTIDE SEQUENCE [LARGE SCALE GENOMIC DNA]</scope>
    <source>
        <strain evidence="1 2">DSM 45622</strain>
    </source>
</reference>